<gene>
    <name evidence="9" type="primary">Necator_chrX.g21255</name>
    <name evidence="9" type="ORF">RB195_021094</name>
</gene>
<evidence type="ECO:0000256" key="7">
    <source>
        <dbReference type="SAM" id="MobiDB-lite"/>
    </source>
</evidence>
<dbReference type="InterPro" id="IPR004827">
    <property type="entry name" value="bZIP"/>
</dbReference>
<keyword evidence="5" id="KW-0804">Transcription</keyword>
<dbReference type="PROSITE" id="PS50217">
    <property type="entry name" value="BZIP"/>
    <property type="match status" value="1"/>
</dbReference>
<evidence type="ECO:0000256" key="1">
    <source>
        <dbReference type="ARBA" id="ARBA00004123"/>
    </source>
</evidence>
<feature type="compositionally biased region" description="Basic and acidic residues" evidence="7">
    <location>
        <begin position="172"/>
        <end position="181"/>
    </location>
</feature>
<comment type="similarity">
    <text evidence="2">Belongs to the bZIP family.</text>
</comment>
<evidence type="ECO:0000256" key="4">
    <source>
        <dbReference type="ARBA" id="ARBA00023125"/>
    </source>
</evidence>
<keyword evidence="10" id="KW-1185">Reference proteome</keyword>
<dbReference type="Gene3D" id="1.20.5.170">
    <property type="match status" value="1"/>
</dbReference>
<dbReference type="SUPFAM" id="SSF57959">
    <property type="entry name" value="Leucine zipper domain"/>
    <property type="match status" value="1"/>
</dbReference>
<comment type="subcellular location">
    <subcellularLocation>
        <location evidence="1">Nucleus</location>
    </subcellularLocation>
</comment>
<evidence type="ECO:0000256" key="3">
    <source>
        <dbReference type="ARBA" id="ARBA00023015"/>
    </source>
</evidence>
<dbReference type="EMBL" id="JAVFWL010000006">
    <property type="protein sequence ID" value="KAK6759280.1"/>
    <property type="molecule type" value="Genomic_DNA"/>
</dbReference>
<protein>
    <recommendedName>
        <fullName evidence="8">BZIP domain-containing protein</fullName>
    </recommendedName>
</protein>
<evidence type="ECO:0000256" key="5">
    <source>
        <dbReference type="ARBA" id="ARBA00023163"/>
    </source>
</evidence>
<proteinExistence type="inferred from homology"/>
<dbReference type="InterPro" id="IPR046347">
    <property type="entry name" value="bZIP_sf"/>
</dbReference>
<comment type="caution">
    <text evidence="9">The sequence shown here is derived from an EMBL/GenBank/DDBJ whole genome shotgun (WGS) entry which is preliminary data.</text>
</comment>
<reference evidence="9 10" key="1">
    <citation type="submission" date="2023-08" db="EMBL/GenBank/DDBJ databases">
        <title>A Necator americanus chromosomal reference genome.</title>
        <authorList>
            <person name="Ilik V."/>
            <person name="Petrzelkova K.J."/>
            <person name="Pardy F."/>
            <person name="Fuh T."/>
            <person name="Niatou-Singa F.S."/>
            <person name="Gouil Q."/>
            <person name="Baker L."/>
            <person name="Ritchie M.E."/>
            <person name="Jex A.R."/>
            <person name="Gazzola D."/>
            <person name="Li H."/>
            <person name="Toshio Fujiwara R."/>
            <person name="Zhan B."/>
            <person name="Aroian R.V."/>
            <person name="Pafco B."/>
            <person name="Schwarz E.M."/>
        </authorList>
    </citation>
    <scope>NUCLEOTIDE SEQUENCE [LARGE SCALE GENOMIC DNA]</scope>
    <source>
        <strain evidence="9 10">Aroian</strain>
        <tissue evidence="9">Whole animal</tissue>
    </source>
</reference>
<dbReference type="Pfam" id="PF07716">
    <property type="entry name" value="bZIP_2"/>
    <property type="match status" value="1"/>
</dbReference>
<organism evidence="9 10">
    <name type="scientific">Necator americanus</name>
    <name type="common">Human hookworm</name>
    <dbReference type="NCBI Taxonomy" id="51031"/>
    <lineage>
        <taxon>Eukaryota</taxon>
        <taxon>Metazoa</taxon>
        <taxon>Ecdysozoa</taxon>
        <taxon>Nematoda</taxon>
        <taxon>Chromadorea</taxon>
        <taxon>Rhabditida</taxon>
        <taxon>Rhabditina</taxon>
        <taxon>Rhabditomorpha</taxon>
        <taxon>Strongyloidea</taxon>
        <taxon>Ancylostomatidae</taxon>
        <taxon>Bunostominae</taxon>
        <taxon>Necator</taxon>
    </lineage>
</organism>
<dbReference type="SMART" id="SM00338">
    <property type="entry name" value="BRLZ"/>
    <property type="match status" value="1"/>
</dbReference>
<dbReference type="Proteomes" id="UP001303046">
    <property type="component" value="Unassembled WGS sequence"/>
</dbReference>
<sequence>MSDVSNRKSRKGRLSQFSAAAHQNAGVAFVEPAGNAVDTVSTNDQPVFNSSFDQPYCYPTTINLPEFATLYTSTTPLSFIYESPCLAPPPVVSDSHGDSSARPEEQQIYEEIVRECHEIEQRWLSSPSNSTASSSQYSSDPESPPQLVWKLEKREKKKAQNRTAALRYREKKKLDKEKKTSEIVSLTQRNQELRSKVLEVSGEVAILKKLLIDPEKSNPASLLLNVKDE</sequence>
<dbReference type="PANTHER" id="PTHR13044">
    <property type="entry name" value="ACTIVATING TRANSCRIPTION FACTOR ATF 4/5"/>
    <property type="match status" value="1"/>
</dbReference>
<name>A0ABR1E9M2_NECAM</name>
<dbReference type="PANTHER" id="PTHR13044:SF14">
    <property type="entry name" value="CRYPTOCEPHAL, ISOFORM A"/>
    <property type="match status" value="1"/>
</dbReference>
<feature type="region of interest" description="Disordered" evidence="7">
    <location>
        <begin position="123"/>
        <end position="181"/>
    </location>
</feature>
<keyword evidence="3" id="KW-0805">Transcription regulation</keyword>
<evidence type="ECO:0000256" key="2">
    <source>
        <dbReference type="ARBA" id="ARBA00007163"/>
    </source>
</evidence>
<evidence type="ECO:0000313" key="9">
    <source>
        <dbReference type="EMBL" id="KAK6759280.1"/>
    </source>
</evidence>
<evidence type="ECO:0000259" key="8">
    <source>
        <dbReference type="PROSITE" id="PS50217"/>
    </source>
</evidence>
<feature type="domain" description="BZIP" evidence="8">
    <location>
        <begin position="151"/>
        <end position="211"/>
    </location>
</feature>
<accession>A0ABR1E9M2</accession>
<keyword evidence="4" id="KW-0238">DNA-binding</keyword>
<dbReference type="CDD" id="cd14692">
    <property type="entry name" value="bZIP_ATF4"/>
    <property type="match status" value="1"/>
</dbReference>
<keyword evidence="6" id="KW-0539">Nucleus</keyword>
<evidence type="ECO:0000313" key="10">
    <source>
        <dbReference type="Proteomes" id="UP001303046"/>
    </source>
</evidence>
<evidence type="ECO:0000256" key="6">
    <source>
        <dbReference type="ARBA" id="ARBA00023242"/>
    </source>
</evidence>
<feature type="compositionally biased region" description="Low complexity" evidence="7">
    <location>
        <begin position="125"/>
        <end position="141"/>
    </location>
</feature>